<reference evidence="1 2" key="1">
    <citation type="submission" date="2020-08" db="EMBL/GenBank/DDBJ databases">
        <title>Genomic Encyclopedia of Type Strains, Phase IV (KMG-IV): sequencing the most valuable type-strain genomes for metagenomic binning, comparative biology and taxonomic classification.</title>
        <authorList>
            <person name="Goeker M."/>
        </authorList>
    </citation>
    <scope>NUCLEOTIDE SEQUENCE [LARGE SCALE GENOMIC DNA]</scope>
    <source>
        <strain evidence="1 2">DSM 25481</strain>
    </source>
</reference>
<dbReference type="SUPFAM" id="SSF109604">
    <property type="entry name" value="HD-domain/PDEase-like"/>
    <property type="match status" value="1"/>
</dbReference>
<name>A0A7W6CYB9_9HYPH</name>
<evidence type="ECO:0000313" key="2">
    <source>
        <dbReference type="Proteomes" id="UP000528964"/>
    </source>
</evidence>
<dbReference type="Proteomes" id="UP000528964">
    <property type="component" value="Unassembled WGS sequence"/>
</dbReference>
<dbReference type="AlphaFoldDB" id="A0A7W6CYB9"/>
<keyword evidence="1" id="KW-0378">Hydrolase</keyword>
<comment type="caution">
    <text evidence="1">The sequence shown here is derived from an EMBL/GenBank/DDBJ whole genome shotgun (WGS) entry which is preliminary data.</text>
</comment>
<keyword evidence="2" id="KW-1185">Reference proteome</keyword>
<dbReference type="Pfam" id="PF13328">
    <property type="entry name" value="HD_4"/>
    <property type="match status" value="1"/>
</dbReference>
<gene>
    <name evidence="1" type="ORF">GGR24_001165</name>
</gene>
<sequence>MSTLERAIEIAKEAHAGQKDKAGADYVQHPMRVAFSLPLGSEARIVGVLHDVVEDSDWTLDRLRAEGFSEAVIAGVDALTRREGETYMQVVARAARDPIGRAVKRADLHDNMDTSRLGEITDEDRERLARYMTALSLLDDIEAGATYQ</sequence>
<dbReference type="GO" id="GO:0016787">
    <property type="term" value="F:hydrolase activity"/>
    <property type="evidence" value="ECO:0007669"/>
    <property type="project" value="UniProtKB-KW"/>
</dbReference>
<organism evidence="1 2">
    <name type="scientific">Hansschlegelia beijingensis</name>
    <dbReference type="NCBI Taxonomy" id="1133344"/>
    <lineage>
        <taxon>Bacteria</taxon>
        <taxon>Pseudomonadati</taxon>
        <taxon>Pseudomonadota</taxon>
        <taxon>Alphaproteobacteria</taxon>
        <taxon>Hyphomicrobiales</taxon>
        <taxon>Methylopilaceae</taxon>
        <taxon>Hansschlegelia</taxon>
    </lineage>
</organism>
<dbReference type="EMBL" id="JACIDR010000001">
    <property type="protein sequence ID" value="MBB3972532.1"/>
    <property type="molecule type" value="Genomic_DNA"/>
</dbReference>
<dbReference type="Gene3D" id="1.10.3210.10">
    <property type="entry name" value="Hypothetical protein af1432"/>
    <property type="match status" value="1"/>
</dbReference>
<dbReference type="RefSeq" id="WP_183394320.1">
    <property type="nucleotide sequence ID" value="NZ_JACIDR010000001.1"/>
</dbReference>
<proteinExistence type="predicted"/>
<protein>
    <submittedName>
        <fullName evidence="1">(P)ppGpp synthase/HD superfamily hydrolase</fullName>
    </submittedName>
</protein>
<accession>A0A7W6CYB9</accession>
<evidence type="ECO:0000313" key="1">
    <source>
        <dbReference type="EMBL" id="MBB3972532.1"/>
    </source>
</evidence>